<dbReference type="RefSeq" id="XP_043125513.1">
    <property type="nucleotide sequence ID" value="XM_043269578.1"/>
</dbReference>
<keyword evidence="3" id="KW-1185">Reference proteome</keyword>
<evidence type="ECO:0000256" key="1">
    <source>
        <dbReference type="SAM" id="MobiDB-lite"/>
    </source>
</evidence>
<dbReference type="Proteomes" id="UP000710440">
    <property type="component" value="Unassembled WGS sequence"/>
</dbReference>
<dbReference type="GeneID" id="66934358"/>
<feature type="compositionally biased region" description="Basic and acidic residues" evidence="1">
    <location>
        <begin position="49"/>
        <end position="59"/>
    </location>
</feature>
<protein>
    <submittedName>
        <fullName evidence="2">Uncharacterized protein</fullName>
    </submittedName>
</protein>
<accession>A0A9P3BYZ6</accession>
<dbReference type="OrthoDB" id="76567at2759"/>
<evidence type="ECO:0000313" key="2">
    <source>
        <dbReference type="EMBL" id="GIK02327.1"/>
    </source>
</evidence>
<dbReference type="AlphaFoldDB" id="A0A9P3BYZ6"/>
<dbReference type="EMBL" id="BOPL01000004">
    <property type="protein sequence ID" value="GIK02327.1"/>
    <property type="molecule type" value="Genomic_DNA"/>
</dbReference>
<proteinExistence type="predicted"/>
<gene>
    <name evidence="2" type="ORF">Aspvir_006376</name>
</gene>
<name>A0A9P3BYZ6_ASPVI</name>
<comment type="caution">
    <text evidence="2">The sequence shown here is derived from an EMBL/GenBank/DDBJ whole genome shotgun (WGS) entry which is preliminary data.</text>
</comment>
<evidence type="ECO:0000313" key="3">
    <source>
        <dbReference type="Proteomes" id="UP000710440"/>
    </source>
</evidence>
<sequence>MEANRHERGSVVRLTYFPEIQTLIVKVPSREHEIAQPNIGQLLTRKVPTPKEEDAKAHEVGQPTTCKIVGRWPTMLFFPEKEDFHGPFTIDSGYGCETVGPMSDYLDEDRMREKMGDNLPGAIESIPSSPLALAVSTPAHA</sequence>
<feature type="region of interest" description="Disordered" evidence="1">
    <location>
        <begin position="42"/>
        <end position="61"/>
    </location>
</feature>
<organism evidence="2 3">
    <name type="scientific">Aspergillus viridinutans</name>
    <dbReference type="NCBI Taxonomy" id="75553"/>
    <lineage>
        <taxon>Eukaryota</taxon>
        <taxon>Fungi</taxon>
        <taxon>Dikarya</taxon>
        <taxon>Ascomycota</taxon>
        <taxon>Pezizomycotina</taxon>
        <taxon>Eurotiomycetes</taxon>
        <taxon>Eurotiomycetidae</taxon>
        <taxon>Eurotiales</taxon>
        <taxon>Aspergillaceae</taxon>
        <taxon>Aspergillus</taxon>
        <taxon>Aspergillus subgen. Fumigati</taxon>
    </lineage>
</organism>
<reference evidence="2 3" key="1">
    <citation type="submission" date="2021-02" db="EMBL/GenBank/DDBJ databases">
        <title>Pan-genome distribution and transcriptional activeness of fungal secondary metabolism genes in Aspergillus section Fumigati.</title>
        <authorList>
            <person name="Takahashi H."/>
            <person name="Umemura M."/>
            <person name="Ninomiya A."/>
            <person name="Kusuya Y."/>
            <person name="Urayama S."/>
            <person name="Shimizu M."/>
            <person name="Watanabe A."/>
            <person name="Kamei K."/>
            <person name="Yaguchi T."/>
            <person name="Hagiwara D."/>
        </authorList>
    </citation>
    <scope>NUCLEOTIDE SEQUENCE [LARGE SCALE GENOMIC DNA]</scope>
    <source>
        <strain evidence="2 3">IFM 47045</strain>
    </source>
</reference>